<dbReference type="EMBL" id="JAHHUM010001987">
    <property type="protein sequence ID" value="KAK5607723.1"/>
    <property type="molecule type" value="Genomic_DNA"/>
</dbReference>
<dbReference type="Proteomes" id="UP001311232">
    <property type="component" value="Unassembled WGS sequence"/>
</dbReference>
<keyword evidence="2" id="KW-1185">Reference proteome</keyword>
<organism evidence="1 2">
    <name type="scientific">Crenichthys baileyi</name>
    <name type="common">White River springfish</name>
    <dbReference type="NCBI Taxonomy" id="28760"/>
    <lineage>
        <taxon>Eukaryota</taxon>
        <taxon>Metazoa</taxon>
        <taxon>Chordata</taxon>
        <taxon>Craniata</taxon>
        <taxon>Vertebrata</taxon>
        <taxon>Euteleostomi</taxon>
        <taxon>Actinopterygii</taxon>
        <taxon>Neopterygii</taxon>
        <taxon>Teleostei</taxon>
        <taxon>Neoteleostei</taxon>
        <taxon>Acanthomorphata</taxon>
        <taxon>Ovalentaria</taxon>
        <taxon>Atherinomorphae</taxon>
        <taxon>Cyprinodontiformes</taxon>
        <taxon>Goodeidae</taxon>
        <taxon>Crenichthys</taxon>
    </lineage>
</organism>
<dbReference type="AlphaFoldDB" id="A0AAV9RFG1"/>
<proteinExistence type="predicted"/>
<evidence type="ECO:0000313" key="2">
    <source>
        <dbReference type="Proteomes" id="UP001311232"/>
    </source>
</evidence>
<name>A0AAV9RFG1_9TELE</name>
<protein>
    <submittedName>
        <fullName evidence="1">Uncharacterized protein</fullName>
    </submittedName>
</protein>
<sequence>MEVGGSRHNAWGKHLLRLGHASSMPSWGERLVRLEESRINCIRIARKAVGPREKGNKLRGIRAAHQIATSESSDLSGIQKGSPDQNFQMELPWPISIRKCCPLPSSSFAPLRFDSKRHEKGREID</sequence>
<evidence type="ECO:0000313" key="1">
    <source>
        <dbReference type="EMBL" id="KAK5607723.1"/>
    </source>
</evidence>
<accession>A0AAV9RFG1</accession>
<gene>
    <name evidence="1" type="ORF">CRENBAI_013313</name>
</gene>
<comment type="caution">
    <text evidence="1">The sequence shown here is derived from an EMBL/GenBank/DDBJ whole genome shotgun (WGS) entry which is preliminary data.</text>
</comment>
<reference evidence="1 2" key="1">
    <citation type="submission" date="2021-06" db="EMBL/GenBank/DDBJ databases">
        <authorList>
            <person name="Palmer J.M."/>
        </authorList>
    </citation>
    <scope>NUCLEOTIDE SEQUENCE [LARGE SCALE GENOMIC DNA]</scope>
    <source>
        <strain evidence="1 2">MEX-2019</strain>
        <tissue evidence="1">Muscle</tissue>
    </source>
</reference>
<feature type="non-terminal residue" evidence="1">
    <location>
        <position position="125"/>
    </location>
</feature>